<dbReference type="InterPro" id="IPR036388">
    <property type="entry name" value="WH-like_DNA-bd_sf"/>
</dbReference>
<dbReference type="SUPFAM" id="SSF50447">
    <property type="entry name" value="Translation proteins"/>
    <property type="match status" value="1"/>
</dbReference>
<dbReference type="PANTHER" id="PTHR43721">
    <property type="entry name" value="ELONGATION FACTOR TU-RELATED"/>
    <property type="match status" value="1"/>
</dbReference>
<dbReference type="SUPFAM" id="SSF52540">
    <property type="entry name" value="P-loop containing nucleoside triphosphate hydrolases"/>
    <property type="match status" value="1"/>
</dbReference>
<dbReference type="PANTHER" id="PTHR43721:SF22">
    <property type="entry name" value="ELONGATION FACTOR TU, MITOCHONDRIAL"/>
    <property type="match status" value="1"/>
</dbReference>
<keyword evidence="3" id="KW-0963">Cytoplasm</keyword>
<dbReference type="Proteomes" id="UP000052015">
    <property type="component" value="Unassembled WGS sequence"/>
</dbReference>
<dbReference type="FunFam" id="3.40.50.300:FF:001064">
    <property type="entry name" value="Selenocysteine-specific translation elongation factor"/>
    <property type="match status" value="1"/>
</dbReference>
<dbReference type="SUPFAM" id="SSF46785">
    <property type="entry name" value="Winged helix' DNA-binding domain"/>
    <property type="match status" value="3"/>
</dbReference>
<dbReference type="InterPro" id="IPR009000">
    <property type="entry name" value="Transl_B-barrel_sf"/>
</dbReference>
<comment type="caution">
    <text evidence="10">The sequence shown here is derived from an EMBL/GenBank/DDBJ whole genome shotgun (WGS) entry which is preliminary data.</text>
</comment>
<protein>
    <recommendedName>
        <fullName evidence="2">Selenocysteine-specific elongation factor</fullName>
    </recommendedName>
    <alternativeName>
        <fullName evidence="8">SelB translation factor</fullName>
    </alternativeName>
</protein>
<dbReference type="PRINTS" id="PR00315">
    <property type="entry name" value="ELONGATNFCT"/>
</dbReference>
<dbReference type="Gene3D" id="2.40.30.10">
    <property type="entry name" value="Translation factors"/>
    <property type="match status" value="2"/>
</dbReference>
<evidence type="ECO:0000256" key="1">
    <source>
        <dbReference type="ARBA" id="ARBA00004496"/>
    </source>
</evidence>
<dbReference type="Pfam" id="PF00009">
    <property type="entry name" value="GTP_EFTU"/>
    <property type="match status" value="1"/>
</dbReference>
<dbReference type="InterPro" id="IPR005225">
    <property type="entry name" value="Small_GTP-bd"/>
</dbReference>
<dbReference type="InterPro" id="IPR031157">
    <property type="entry name" value="G_TR_CS"/>
</dbReference>
<dbReference type="NCBIfam" id="TIGR00231">
    <property type="entry name" value="small_GTP"/>
    <property type="match status" value="1"/>
</dbReference>
<dbReference type="InterPro" id="IPR015191">
    <property type="entry name" value="SelB_WHD4"/>
</dbReference>
<dbReference type="Pfam" id="PF25461">
    <property type="entry name" value="Beta-barrel_SelB"/>
    <property type="match status" value="1"/>
</dbReference>
<dbReference type="GO" id="GO:0005829">
    <property type="term" value="C:cytosol"/>
    <property type="evidence" value="ECO:0007669"/>
    <property type="project" value="TreeGrafter"/>
</dbReference>
<comment type="subcellular location">
    <subcellularLocation>
        <location evidence="1">Cytoplasm</location>
    </subcellularLocation>
</comment>
<dbReference type="CDD" id="cd03696">
    <property type="entry name" value="SelB_II"/>
    <property type="match status" value="1"/>
</dbReference>
<keyword evidence="6" id="KW-0342">GTP-binding</keyword>
<name>A0A0R3JY09_CALMK</name>
<keyword evidence="11" id="KW-1185">Reference proteome</keyword>
<feature type="domain" description="Tr-type G" evidence="9">
    <location>
        <begin position="1"/>
        <end position="174"/>
    </location>
</feature>
<comment type="function">
    <text evidence="7">Translation factor necessary for the incorporation of selenocysteine into proteins. It probably replaces EF-Tu for the insertion of selenocysteine directed by the UGA codon. SelB binds GTP and GDP.</text>
</comment>
<dbReference type="GO" id="GO:0005525">
    <property type="term" value="F:GTP binding"/>
    <property type="evidence" value="ECO:0007669"/>
    <property type="project" value="UniProtKB-KW"/>
</dbReference>
<dbReference type="Gene3D" id="1.10.10.10">
    <property type="entry name" value="Winged helix-like DNA-binding domain superfamily/Winged helix DNA-binding domain"/>
    <property type="match status" value="3"/>
</dbReference>
<keyword evidence="4" id="KW-0547">Nucleotide-binding</keyword>
<dbReference type="AlphaFoldDB" id="A0A0R3JY09"/>
<dbReference type="SUPFAM" id="SSF50465">
    <property type="entry name" value="EF-Tu/eEF-1alpha/eIF2-gamma C-terminal domain"/>
    <property type="match status" value="1"/>
</dbReference>
<dbReference type="InterPro" id="IPR036390">
    <property type="entry name" value="WH_DNA-bd_sf"/>
</dbReference>
<evidence type="ECO:0000313" key="11">
    <source>
        <dbReference type="Proteomes" id="UP000052015"/>
    </source>
</evidence>
<dbReference type="PATRIC" id="fig|908809.3.peg.2220"/>
<dbReference type="OrthoDB" id="9804504at2"/>
<dbReference type="InterPro" id="IPR000795">
    <property type="entry name" value="T_Tr_GTP-bd_dom"/>
</dbReference>
<evidence type="ECO:0000256" key="6">
    <source>
        <dbReference type="ARBA" id="ARBA00023134"/>
    </source>
</evidence>
<dbReference type="InterPro" id="IPR050055">
    <property type="entry name" value="EF-Tu_GTPase"/>
</dbReference>
<sequence>MRHVIIGTAGHIDHGKTTLIKALTGHDTDTLREEKERGISINLGFTYFDLPSGRRAGIVDVPGHERFIKNMLAGVTGIDVVLLVIAADEGVMPQTQEHLNILNLLDIKKGIVVITKKDLVDDEWIKLVTEDVKAAIKNTFLKDAPIIPVSSHTGEGLDKLVNTIEEMTQNIEDRDILTTFRVPIDRVFTVSGFGTVITGTLISGTISEGDIVEIYPKGIISKVRGIQVHEKSVEKAEAGQRVAINLANIKKDEIERGDVLSKPESLKVSHMIDCRLNYLKDAKHPLENRDRVRIYHGTSEILGRVVILDKEIVNPGDTALIQIRLESPISALRGDKYIIRSYSPMMTIGGGTILDAAPEKHKPFDKEVIDALLLKEKGDPKEIVEQTIKANSHMFIDFEQLNKLIGKSFVNLNQFIEEIISEGKVIKISSSDADIYFHKTYIEEIKTKINEILIDFYKQNPLKFGIPKEEFKNRIFGKNIKQKLFDNILEYFSKDLIEIQGAIVGSKGREIKLEKRQEEIKTRILEQFISSAYQPPKPDEIFKKFGREEKTAKMVFEAIVDFGILVKIDEEIYITKENYDNARQMVIDFIKNEGSITAAQFRDMINASRKYAVAILEHFDSIKLTKRVEDKRILVTFT</sequence>
<dbReference type="GO" id="GO:0001514">
    <property type="term" value="P:selenocysteine incorporation"/>
    <property type="evidence" value="ECO:0007669"/>
    <property type="project" value="InterPro"/>
</dbReference>
<evidence type="ECO:0000256" key="4">
    <source>
        <dbReference type="ARBA" id="ARBA00022741"/>
    </source>
</evidence>
<dbReference type="EMBL" id="LKHP01000018">
    <property type="protein sequence ID" value="KRQ86004.1"/>
    <property type="molecule type" value="Genomic_DNA"/>
</dbReference>
<dbReference type="InterPro" id="IPR015190">
    <property type="entry name" value="Elong_fac_SelB-wing-hlx_typ-2"/>
</dbReference>
<keyword evidence="5" id="KW-0648">Protein biosynthesis</keyword>
<dbReference type="GO" id="GO:0003723">
    <property type="term" value="F:RNA binding"/>
    <property type="evidence" value="ECO:0007669"/>
    <property type="project" value="InterPro"/>
</dbReference>
<reference evidence="10 11" key="1">
    <citation type="submission" date="2015-09" db="EMBL/GenBank/DDBJ databases">
        <title>Draft genome sequence of a Caloramator mitchellensis, a moderate thermophile from the Great Artesian Basin of Australia.</title>
        <authorList>
            <person name="Patel B.K."/>
        </authorList>
    </citation>
    <scope>NUCLEOTIDE SEQUENCE [LARGE SCALE GENOMIC DNA]</scope>
    <source>
        <strain evidence="10 11">VF08</strain>
    </source>
</reference>
<evidence type="ECO:0000256" key="3">
    <source>
        <dbReference type="ARBA" id="ARBA00022490"/>
    </source>
</evidence>
<dbReference type="CDD" id="cd15491">
    <property type="entry name" value="selB_III"/>
    <property type="match status" value="1"/>
</dbReference>
<accession>A0A0R3JY09</accession>
<dbReference type="InterPro" id="IPR027417">
    <property type="entry name" value="P-loop_NTPase"/>
</dbReference>
<dbReference type="Pfam" id="PF03144">
    <property type="entry name" value="GTP_EFTU_D2"/>
    <property type="match status" value="1"/>
</dbReference>
<proteinExistence type="predicted"/>
<dbReference type="STRING" id="908809.ABG79_02233"/>
<dbReference type="GO" id="GO:0003924">
    <property type="term" value="F:GTPase activity"/>
    <property type="evidence" value="ECO:0007669"/>
    <property type="project" value="InterPro"/>
</dbReference>
<dbReference type="GO" id="GO:0003746">
    <property type="term" value="F:translation elongation factor activity"/>
    <property type="evidence" value="ECO:0007669"/>
    <property type="project" value="UniProtKB-KW"/>
</dbReference>
<dbReference type="NCBIfam" id="TIGR00475">
    <property type="entry name" value="selB"/>
    <property type="match status" value="1"/>
</dbReference>
<dbReference type="InterPro" id="IPR004161">
    <property type="entry name" value="EFTu-like_2"/>
</dbReference>
<gene>
    <name evidence="10" type="primary">selB</name>
    <name evidence="10" type="ORF">ABG79_02233</name>
</gene>
<evidence type="ECO:0000256" key="7">
    <source>
        <dbReference type="ARBA" id="ARBA00025526"/>
    </source>
</evidence>
<dbReference type="PROSITE" id="PS51722">
    <property type="entry name" value="G_TR_2"/>
    <property type="match status" value="1"/>
</dbReference>
<dbReference type="PROSITE" id="PS00301">
    <property type="entry name" value="G_TR_1"/>
    <property type="match status" value="1"/>
</dbReference>
<dbReference type="InterPro" id="IPR057335">
    <property type="entry name" value="Beta-barrel_SelB"/>
</dbReference>
<dbReference type="InterPro" id="IPR004535">
    <property type="entry name" value="Transl_elong_SelB"/>
</dbReference>
<dbReference type="Pfam" id="PF09106">
    <property type="entry name" value="WHD_2nd_SelB"/>
    <property type="match status" value="1"/>
</dbReference>
<evidence type="ECO:0000256" key="2">
    <source>
        <dbReference type="ARBA" id="ARBA00015953"/>
    </source>
</evidence>
<dbReference type="Gene3D" id="3.40.50.300">
    <property type="entry name" value="P-loop containing nucleotide triphosphate hydrolases"/>
    <property type="match status" value="1"/>
</dbReference>
<organism evidence="10 11">
    <name type="scientific">Caloramator mitchellensis</name>
    <dbReference type="NCBI Taxonomy" id="908809"/>
    <lineage>
        <taxon>Bacteria</taxon>
        <taxon>Bacillati</taxon>
        <taxon>Bacillota</taxon>
        <taxon>Clostridia</taxon>
        <taxon>Eubacteriales</taxon>
        <taxon>Clostridiaceae</taxon>
        <taxon>Caloramator</taxon>
    </lineage>
</organism>
<keyword evidence="10" id="KW-0251">Elongation factor</keyword>
<evidence type="ECO:0000313" key="10">
    <source>
        <dbReference type="EMBL" id="KRQ86004.1"/>
    </source>
</evidence>
<evidence type="ECO:0000256" key="5">
    <source>
        <dbReference type="ARBA" id="ARBA00022917"/>
    </source>
</evidence>
<dbReference type="InterPro" id="IPR009001">
    <property type="entry name" value="Transl_elong_EF1A/Init_IF2_C"/>
</dbReference>
<evidence type="ECO:0000259" key="9">
    <source>
        <dbReference type="PROSITE" id="PS51722"/>
    </source>
</evidence>
<evidence type="ECO:0000256" key="8">
    <source>
        <dbReference type="ARBA" id="ARBA00031615"/>
    </source>
</evidence>
<dbReference type="RefSeq" id="WP_057979516.1">
    <property type="nucleotide sequence ID" value="NZ_LKHP01000018.1"/>
</dbReference>
<dbReference type="Pfam" id="PF09107">
    <property type="entry name" value="WHD_3rd_SelB"/>
    <property type="match status" value="1"/>
</dbReference>
<dbReference type="CDD" id="cd04171">
    <property type="entry name" value="SelB"/>
    <property type="match status" value="1"/>
</dbReference>